<comment type="similarity">
    <text evidence="1">Belongs to the YciI family.</text>
</comment>
<dbReference type="InterPro" id="IPR011008">
    <property type="entry name" value="Dimeric_a/b-barrel"/>
</dbReference>
<evidence type="ECO:0000313" key="4">
    <source>
        <dbReference type="Proteomes" id="UP000198217"/>
    </source>
</evidence>
<proteinExistence type="inferred from homology"/>
<dbReference type="Proteomes" id="UP000198217">
    <property type="component" value="Chromosome I"/>
</dbReference>
<name>A0A1C5KBP7_9ACTN</name>
<evidence type="ECO:0000313" key="3">
    <source>
        <dbReference type="EMBL" id="SCG80253.1"/>
    </source>
</evidence>
<keyword evidence="4" id="KW-1185">Reference proteome</keyword>
<dbReference type="Pfam" id="PF03795">
    <property type="entry name" value="YCII"/>
    <property type="match status" value="1"/>
</dbReference>
<protein>
    <recommendedName>
        <fullName evidence="2">YCII-related domain-containing protein</fullName>
    </recommendedName>
</protein>
<organism evidence="3 4">
    <name type="scientific">Micromonospora echinaurantiaca</name>
    <dbReference type="NCBI Taxonomy" id="47857"/>
    <lineage>
        <taxon>Bacteria</taxon>
        <taxon>Bacillati</taxon>
        <taxon>Actinomycetota</taxon>
        <taxon>Actinomycetes</taxon>
        <taxon>Micromonosporales</taxon>
        <taxon>Micromonosporaceae</taxon>
        <taxon>Micromonospora</taxon>
    </lineage>
</organism>
<evidence type="ECO:0000256" key="1">
    <source>
        <dbReference type="ARBA" id="ARBA00007689"/>
    </source>
</evidence>
<reference evidence="3 4" key="1">
    <citation type="submission" date="2016-06" db="EMBL/GenBank/DDBJ databases">
        <authorList>
            <person name="Kjaerup R.B."/>
            <person name="Dalgaard T.S."/>
            <person name="Juul-Madsen H.R."/>
        </authorList>
    </citation>
    <scope>NUCLEOTIDE SEQUENCE [LARGE SCALE GENOMIC DNA]</scope>
    <source>
        <strain evidence="3 4">DSM 43904</strain>
    </source>
</reference>
<dbReference type="InterPro" id="IPR005545">
    <property type="entry name" value="YCII"/>
</dbReference>
<dbReference type="SUPFAM" id="SSF54909">
    <property type="entry name" value="Dimeric alpha+beta barrel"/>
    <property type="match status" value="1"/>
</dbReference>
<gene>
    <name evidence="3" type="ORF">GA0070609_6333</name>
</gene>
<dbReference type="EMBL" id="LT607750">
    <property type="protein sequence ID" value="SCG80253.1"/>
    <property type="molecule type" value="Genomic_DNA"/>
</dbReference>
<sequence length="86" mass="9429">MWIVELAFTDAPERLAARPAHRQLLTALHADGIVRMSGPLADDSGAVLVFDVPDRAALDRLLAQDPYYSTPGVRVVGAREWTPFLT</sequence>
<dbReference type="AlphaFoldDB" id="A0A1C5KBP7"/>
<feature type="domain" description="YCII-related" evidence="2">
    <location>
        <begin position="12"/>
        <end position="81"/>
    </location>
</feature>
<evidence type="ECO:0000259" key="2">
    <source>
        <dbReference type="Pfam" id="PF03795"/>
    </source>
</evidence>
<dbReference type="Gene3D" id="3.30.70.1060">
    <property type="entry name" value="Dimeric alpha+beta barrel"/>
    <property type="match status" value="1"/>
</dbReference>
<accession>A0A1C5KBP7</accession>
<dbReference type="RefSeq" id="WP_088997101.1">
    <property type="nucleotide sequence ID" value="NZ_LT607750.1"/>
</dbReference>